<evidence type="ECO:0000256" key="8">
    <source>
        <dbReference type="ARBA" id="ARBA00023170"/>
    </source>
</evidence>
<evidence type="ECO:0000256" key="12">
    <source>
        <dbReference type="SAM" id="MobiDB-lite"/>
    </source>
</evidence>
<dbReference type="Proteomes" id="UP000694888">
    <property type="component" value="Unplaced"/>
</dbReference>
<organism evidence="16 17">
    <name type="scientific">Aplysia californica</name>
    <name type="common">California sea hare</name>
    <dbReference type="NCBI Taxonomy" id="6500"/>
    <lineage>
        <taxon>Eukaryota</taxon>
        <taxon>Metazoa</taxon>
        <taxon>Spiralia</taxon>
        <taxon>Lophotrochozoa</taxon>
        <taxon>Mollusca</taxon>
        <taxon>Gastropoda</taxon>
        <taxon>Heterobranchia</taxon>
        <taxon>Euthyneura</taxon>
        <taxon>Tectipleura</taxon>
        <taxon>Aplysiida</taxon>
        <taxon>Aplysioidea</taxon>
        <taxon>Aplysiidae</taxon>
        <taxon>Aplysia</taxon>
    </lineage>
</organism>
<dbReference type="PANTHER" id="PTHR42643:SF24">
    <property type="entry name" value="IONOTROPIC RECEPTOR 60A"/>
    <property type="match status" value="1"/>
</dbReference>
<reference evidence="17" key="1">
    <citation type="submission" date="2025-08" db="UniProtKB">
        <authorList>
            <consortium name="RefSeq"/>
        </authorList>
    </citation>
    <scope>IDENTIFICATION</scope>
</reference>
<keyword evidence="3" id="KW-1003">Cell membrane</keyword>
<evidence type="ECO:0000256" key="13">
    <source>
        <dbReference type="SAM" id="Phobius"/>
    </source>
</evidence>
<keyword evidence="9" id="KW-0325">Glycoprotein</keyword>
<evidence type="ECO:0000256" key="5">
    <source>
        <dbReference type="ARBA" id="ARBA00022989"/>
    </source>
</evidence>
<dbReference type="Gene3D" id="3.40.190.10">
    <property type="entry name" value="Periplasmic binding protein-like II"/>
    <property type="match status" value="3"/>
</dbReference>
<evidence type="ECO:0000259" key="15">
    <source>
        <dbReference type="SMART" id="SM00918"/>
    </source>
</evidence>
<keyword evidence="5 13" id="KW-1133">Transmembrane helix</keyword>
<keyword evidence="10" id="KW-1071">Ligand-gated ion channel</keyword>
<keyword evidence="2" id="KW-0813">Transport</keyword>
<evidence type="ECO:0000256" key="1">
    <source>
        <dbReference type="ARBA" id="ARBA00004651"/>
    </source>
</evidence>
<evidence type="ECO:0000256" key="10">
    <source>
        <dbReference type="ARBA" id="ARBA00023286"/>
    </source>
</evidence>
<evidence type="ECO:0000256" key="4">
    <source>
        <dbReference type="ARBA" id="ARBA00022692"/>
    </source>
</evidence>
<evidence type="ECO:0000256" key="7">
    <source>
        <dbReference type="ARBA" id="ARBA00023136"/>
    </source>
</evidence>
<feature type="domain" description="Ionotropic glutamate receptor L-glutamate and glycine-binding" evidence="15">
    <location>
        <begin position="239"/>
        <end position="299"/>
    </location>
</feature>
<dbReference type="RefSeq" id="XP_012936163.1">
    <property type="nucleotide sequence ID" value="XM_013080709.2"/>
</dbReference>
<keyword evidence="4 13" id="KW-0812">Transmembrane</keyword>
<evidence type="ECO:0000256" key="3">
    <source>
        <dbReference type="ARBA" id="ARBA00022475"/>
    </source>
</evidence>
<dbReference type="Pfam" id="PF10613">
    <property type="entry name" value="Lig_chan-Glu_bd"/>
    <property type="match status" value="1"/>
</dbReference>
<feature type="region of interest" description="Disordered" evidence="12">
    <location>
        <begin position="1"/>
        <end position="22"/>
    </location>
</feature>
<accession>A0ABM0ZWV5</accession>
<evidence type="ECO:0000313" key="16">
    <source>
        <dbReference type="Proteomes" id="UP000694888"/>
    </source>
</evidence>
<feature type="transmembrane region" description="Helical" evidence="13">
    <location>
        <begin position="615"/>
        <end position="638"/>
    </location>
</feature>
<evidence type="ECO:0000256" key="9">
    <source>
        <dbReference type="ARBA" id="ARBA00023180"/>
    </source>
</evidence>
<evidence type="ECO:0000313" key="17">
    <source>
        <dbReference type="RefSeq" id="XP_012936163.1"/>
    </source>
</evidence>
<keyword evidence="6" id="KW-0406">Ion transport</keyword>
<proteinExistence type="predicted"/>
<dbReference type="SMART" id="SM00079">
    <property type="entry name" value="PBPe"/>
    <property type="match status" value="1"/>
</dbReference>
<feature type="transmembrane region" description="Helical" evidence="13">
    <location>
        <begin position="423"/>
        <end position="447"/>
    </location>
</feature>
<dbReference type="PANTHER" id="PTHR42643">
    <property type="entry name" value="IONOTROPIC RECEPTOR 20A-RELATED"/>
    <property type="match status" value="1"/>
</dbReference>
<dbReference type="SMART" id="SM00918">
    <property type="entry name" value="Lig_chan-Glu_bd"/>
    <property type="match status" value="1"/>
</dbReference>
<dbReference type="InterPro" id="IPR019594">
    <property type="entry name" value="Glu/Gly-bd"/>
</dbReference>
<protein>
    <submittedName>
        <fullName evidence="17">Glutamate receptor ionotropic, delta-2</fullName>
    </submittedName>
</protein>
<sequence length="691" mass="77539">MCDVERTRPDMDLNSTTDTPTPEINCDHAPSLAVILNATVSVLLSLQLDLVGVIYDHTAAHEVALLVPLLSRHAVRVVTYSAHDVINMQTTANYLDVMSGSSERSVSLVVSADVNVSVGVFHSVSMRQAQMGKQSGLDLYTKWLTPLPCGVMTSRIEEVTRDLYNVAAVVPRGGSDVRCNGTWFYLDVVTLIVKPEGKRFESIGDMRDDHLSLHTEVFPNARRGLNGQHFYVGLYVWFPFTMRGVEGNKTVYTGFCVDLVMELSRRLNFTYSFKEPADNEWGSVKSDGTFTGIVGMLEKLEIDISVAAFITTPERERVMEATFPFYYDNVGVLYRRPDPAENMWKTYLHPFHVKVLGFIGVSLLGGTLLYALLGILSPRDEKKRRGNYVMQFLAETNDEGGVLGAALIQHGLEELPAYGSRRFFLAFWWMFCIAVAATYRGNLMAFLLVAKEELPFTTLSELASQDTYTWGVTGSTVVEYLFNVSKRTDFRMLGEGLERFKAIDPDTNSLDPMVHYNKVQQGHYAYISDMVPMEIWVTKDCNLKLLKETVIPLPFVIGLQNNSAYVTTFNTHLLHIDQIGLYQVWKKKWWPRGGKCSISSQYGTKKVVSLREAQSAFFILGAGLGLAMLLLLAESLWASHRCRQARGSIMERLHTRTVQLDLPEVHDVRRRDDATTPPPVAQLCQASITAL</sequence>
<dbReference type="GeneID" id="101849833"/>
<feature type="compositionally biased region" description="Basic and acidic residues" evidence="12">
    <location>
        <begin position="1"/>
        <end position="11"/>
    </location>
</feature>
<evidence type="ECO:0000259" key="14">
    <source>
        <dbReference type="SMART" id="SM00079"/>
    </source>
</evidence>
<keyword evidence="11" id="KW-0407">Ion channel</keyword>
<feature type="domain" description="Ionotropic glutamate receptor C-terminal" evidence="14">
    <location>
        <begin position="229"/>
        <end position="592"/>
    </location>
</feature>
<comment type="subcellular location">
    <subcellularLocation>
        <location evidence="1">Cell membrane</location>
        <topology evidence="1">Multi-pass membrane protein</topology>
    </subcellularLocation>
</comment>
<dbReference type="Pfam" id="PF00060">
    <property type="entry name" value="Lig_chan"/>
    <property type="match status" value="1"/>
</dbReference>
<keyword evidence="8 17" id="KW-0675">Receptor</keyword>
<name>A0ABM0ZWV5_APLCA</name>
<feature type="transmembrane region" description="Helical" evidence="13">
    <location>
        <begin position="355"/>
        <end position="376"/>
    </location>
</feature>
<feature type="compositionally biased region" description="Polar residues" evidence="12">
    <location>
        <begin position="13"/>
        <end position="22"/>
    </location>
</feature>
<evidence type="ECO:0000256" key="11">
    <source>
        <dbReference type="ARBA" id="ARBA00023303"/>
    </source>
</evidence>
<dbReference type="InterPro" id="IPR001320">
    <property type="entry name" value="Iontro_rcpt_C"/>
</dbReference>
<keyword evidence="7 13" id="KW-0472">Membrane</keyword>
<evidence type="ECO:0000256" key="6">
    <source>
        <dbReference type="ARBA" id="ARBA00023065"/>
    </source>
</evidence>
<gene>
    <name evidence="17" type="primary">LOC101849833</name>
</gene>
<keyword evidence="16" id="KW-1185">Reference proteome</keyword>
<evidence type="ECO:0000256" key="2">
    <source>
        <dbReference type="ARBA" id="ARBA00022448"/>
    </source>
</evidence>
<dbReference type="SUPFAM" id="SSF53850">
    <property type="entry name" value="Periplasmic binding protein-like II"/>
    <property type="match status" value="1"/>
</dbReference>
<dbReference type="InterPro" id="IPR052192">
    <property type="entry name" value="Insect_Ionotropic_Sensory_Rcpt"/>
</dbReference>